<organism evidence="12 13">
    <name type="scientific">Asanoa ishikariensis</name>
    <dbReference type="NCBI Taxonomy" id="137265"/>
    <lineage>
        <taxon>Bacteria</taxon>
        <taxon>Bacillati</taxon>
        <taxon>Actinomycetota</taxon>
        <taxon>Actinomycetes</taxon>
        <taxon>Micromonosporales</taxon>
        <taxon>Micromonosporaceae</taxon>
        <taxon>Asanoa</taxon>
    </lineage>
</organism>
<comment type="subcellular location">
    <subcellularLocation>
        <location evidence="2">Vacuole membrane</location>
        <topology evidence="2">Multi-pass membrane protein</topology>
    </subcellularLocation>
</comment>
<dbReference type="EMBL" id="FNQB01000003">
    <property type="protein sequence ID" value="SDZ47191.1"/>
    <property type="molecule type" value="Genomic_DNA"/>
</dbReference>
<evidence type="ECO:0000256" key="5">
    <source>
        <dbReference type="ARBA" id="ARBA00022554"/>
    </source>
</evidence>
<keyword evidence="6 10" id="KW-1133">Transmembrane helix</keyword>
<comment type="similarity">
    <text evidence="3">Belongs to the peptidase M28 family.</text>
</comment>
<feature type="transmembrane region" description="Helical" evidence="10">
    <location>
        <begin position="342"/>
        <end position="363"/>
    </location>
</feature>
<keyword evidence="5" id="KW-0926">Vacuole</keyword>
<sequence>MTSQLEAGPSIADPESDRTSTGGSARQRVAALVVLIALALVGVAATLSLRTPAPLPVSAAPDAFSADRATALLPGIASVPHPSGSAAAAEVRAYLTTQLRGLGLEPDVRTAVAARSPEGGHQSAGTVSNVHARIAGSDPTGRVLLVAHYDSVPTGPGASDNGANVAAILEVARALRTGPAPRNDVDLLFTDGEEAGLLGAQAFVDSGAAGDPARVVVVNLEARGVSGPAVMFQMAGTGLTPAVRAADPVTTSFAAAVYQVLPNDTDLTVFDEAGMRGLNFAYIEGSAHYHAPHDDIAHVSGGSVQDMGSSVLAATRDLAAADLSATGGDSTYFSLFGAVVSYPGWLVLPLAALTLVAYVLLLVTGRRQGLRLGGVGRAAGTFAIMVPGALLIGVGVWLLLTRLRPEFTVGLGGIYQPAPYALAEVALLLAVLVAWYRLARRKATPSEVAAGVLGWLTLFAVVFAVLLPGGAYLFTWPALIGVVALAAALRFTDAGSPVRTLAGCAAAVPGMALLLPVVLLLVPALGIGLSAVPLLFAALLAGVLLAVLEPLPSRRLLTAATLALAVGAAATVGVSVVADGYSPAKPRPVSLGYVLETDSGTATWVSVGGQDQPGVGPLLTAGQISLADRVPPIGQEPVNSGPAPLATLAPPEVSPVAPPTDESDGVRSVRVKIQVPAGAYAVDVYTDTTILSATVAGAPLAAATDTQWGFRYSAPPAEGFELTVRTRGPGPLRLRVVSSTAGLPSDVGAPTLPADAAWSSWPVIPAQTFVVRTVEL</sequence>
<evidence type="ECO:0000256" key="7">
    <source>
        <dbReference type="ARBA" id="ARBA00023180"/>
    </source>
</evidence>
<name>A0A1H3TBH2_9ACTN</name>
<keyword evidence="13" id="KW-1185">Reference proteome</keyword>
<evidence type="ECO:0000256" key="6">
    <source>
        <dbReference type="ARBA" id="ARBA00022989"/>
    </source>
</evidence>
<keyword evidence="10" id="KW-0812">Transmembrane</keyword>
<evidence type="ECO:0000313" key="12">
    <source>
        <dbReference type="EMBL" id="SDZ47191.1"/>
    </source>
</evidence>
<protein>
    <recommendedName>
        <fullName evidence="4">Vacuolar membrane protease</fullName>
    </recommendedName>
    <alternativeName>
        <fullName evidence="8">FXNA-related family protease 1</fullName>
    </alternativeName>
</protein>
<dbReference type="AlphaFoldDB" id="A0A1H3TBH2"/>
<feature type="region of interest" description="Disordered" evidence="9">
    <location>
        <begin position="1"/>
        <end position="23"/>
    </location>
</feature>
<feature type="transmembrane region" description="Helical" evidence="10">
    <location>
        <begin position="527"/>
        <end position="548"/>
    </location>
</feature>
<dbReference type="GO" id="GO:0004180">
    <property type="term" value="F:carboxypeptidase activity"/>
    <property type="evidence" value="ECO:0007669"/>
    <property type="project" value="UniProtKB-KW"/>
</dbReference>
<evidence type="ECO:0000256" key="8">
    <source>
        <dbReference type="ARBA" id="ARBA00031512"/>
    </source>
</evidence>
<dbReference type="PANTHER" id="PTHR12147">
    <property type="entry name" value="METALLOPEPTIDASE M28 FAMILY MEMBER"/>
    <property type="match status" value="1"/>
</dbReference>
<keyword evidence="10" id="KW-0472">Membrane</keyword>
<evidence type="ECO:0000313" key="13">
    <source>
        <dbReference type="Proteomes" id="UP000199632"/>
    </source>
</evidence>
<dbReference type="InterPro" id="IPR045175">
    <property type="entry name" value="M28_fam"/>
</dbReference>
<feature type="domain" description="Peptidase M28" evidence="11">
    <location>
        <begin position="129"/>
        <end position="313"/>
    </location>
</feature>
<dbReference type="GO" id="GO:0008235">
    <property type="term" value="F:metalloexopeptidase activity"/>
    <property type="evidence" value="ECO:0007669"/>
    <property type="project" value="InterPro"/>
</dbReference>
<dbReference type="Gene3D" id="3.40.630.10">
    <property type="entry name" value="Zn peptidases"/>
    <property type="match status" value="1"/>
</dbReference>
<evidence type="ECO:0000256" key="4">
    <source>
        <dbReference type="ARBA" id="ARBA00017435"/>
    </source>
</evidence>
<evidence type="ECO:0000259" key="11">
    <source>
        <dbReference type="Pfam" id="PF04389"/>
    </source>
</evidence>
<gene>
    <name evidence="12" type="ORF">SAMN05421684_5419</name>
</gene>
<keyword evidence="12" id="KW-0645">Protease</keyword>
<proteinExistence type="inferred from homology"/>
<dbReference type="Proteomes" id="UP000199632">
    <property type="component" value="Unassembled WGS sequence"/>
</dbReference>
<dbReference type="Pfam" id="PF04389">
    <property type="entry name" value="Peptidase_M28"/>
    <property type="match status" value="1"/>
</dbReference>
<feature type="transmembrane region" description="Helical" evidence="10">
    <location>
        <begin position="29"/>
        <end position="49"/>
    </location>
</feature>
<feature type="transmembrane region" description="Helical" evidence="10">
    <location>
        <begin position="448"/>
        <end position="467"/>
    </location>
</feature>
<evidence type="ECO:0000256" key="3">
    <source>
        <dbReference type="ARBA" id="ARBA00010918"/>
    </source>
</evidence>
<dbReference type="STRING" id="137265.SAMN05421684_5419"/>
<keyword evidence="7" id="KW-0325">Glycoprotein</keyword>
<evidence type="ECO:0000256" key="10">
    <source>
        <dbReference type="SAM" id="Phobius"/>
    </source>
</evidence>
<feature type="transmembrane region" description="Helical" evidence="10">
    <location>
        <begin position="501"/>
        <end position="521"/>
    </location>
</feature>
<dbReference type="SUPFAM" id="SSF53187">
    <property type="entry name" value="Zn-dependent exopeptidases"/>
    <property type="match status" value="1"/>
</dbReference>
<feature type="transmembrane region" description="Helical" evidence="10">
    <location>
        <begin position="473"/>
        <end position="489"/>
    </location>
</feature>
<evidence type="ECO:0000256" key="9">
    <source>
        <dbReference type="SAM" id="MobiDB-lite"/>
    </source>
</evidence>
<reference evidence="13" key="1">
    <citation type="submission" date="2016-10" db="EMBL/GenBank/DDBJ databases">
        <authorList>
            <person name="Varghese N."/>
            <person name="Submissions S."/>
        </authorList>
    </citation>
    <scope>NUCLEOTIDE SEQUENCE [LARGE SCALE GENOMIC DNA]</scope>
    <source>
        <strain evidence="13">DSM 44718</strain>
    </source>
</reference>
<accession>A0A1H3TBH2</accession>
<dbReference type="GO" id="GO:0005774">
    <property type="term" value="C:vacuolar membrane"/>
    <property type="evidence" value="ECO:0007669"/>
    <property type="project" value="UniProtKB-SubCell"/>
</dbReference>
<comment type="function">
    <text evidence="1">May be involved in vacuolar sorting and osmoregulation.</text>
</comment>
<feature type="transmembrane region" description="Helical" evidence="10">
    <location>
        <begin position="420"/>
        <end position="436"/>
    </location>
</feature>
<keyword evidence="12" id="KW-0121">Carboxypeptidase</keyword>
<feature type="transmembrane region" description="Helical" evidence="10">
    <location>
        <begin position="555"/>
        <end position="578"/>
    </location>
</feature>
<feature type="transmembrane region" description="Helical" evidence="10">
    <location>
        <begin position="375"/>
        <end position="400"/>
    </location>
</feature>
<dbReference type="PANTHER" id="PTHR12147:SF58">
    <property type="entry name" value="VACUOLAR MEMBRANE PROTEASE"/>
    <property type="match status" value="1"/>
</dbReference>
<keyword evidence="12" id="KW-0378">Hydrolase</keyword>
<evidence type="ECO:0000256" key="2">
    <source>
        <dbReference type="ARBA" id="ARBA00004128"/>
    </source>
</evidence>
<evidence type="ECO:0000256" key="1">
    <source>
        <dbReference type="ARBA" id="ARBA00003273"/>
    </source>
</evidence>
<dbReference type="InterPro" id="IPR007484">
    <property type="entry name" value="Peptidase_M28"/>
</dbReference>
<dbReference type="GO" id="GO:0006508">
    <property type="term" value="P:proteolysis"/>
    <property type="evidence" value="ECO:0007669"/>
    <property type="project" value="InterPro"/>
</dbReference>
<dbReference type="RefSeq" id="WP_176985090.1">
    <property type="nucleotide sequence ID" value="NZ_BOND01000002.1"/>
</dbReference>